<dbReference type="Pfam" id="PF01037">
    <property type="entry name" value="AsnC_trans_reg"/>
    <property type="match status" value="1"/>
</dbReference>
<dbReference type="EMBL" id="AP012159">
    <property type="protein sequence ID" value="BAK82499.1"/>
    <property type="molecule type" value="Genomic_DNA"/>
</dbReference>
<dbReference type="PANTHER" id="PTHR30154:SF34">
    <property type="entry name" value="TRANSCRIPTIONAL REGULATOR AZLB"/>
    <property type="match status" value="1"/>
</dbReference>
<reference evidence="3" key="1">
    <citation type="journal article" date="2011" name="J. Bacteriol.">
        <title>Complete genome sequence of NBRC 3288, a unique cellulose-nonproducing strain of Gluconacetobacter xylinus isolated from vinegar.</title>
        <authorList>
            <person name="Ogino H."/>
            <person name="Azuma Y."/>
            <person name="Hosoyama A."/>
            <person name="Nakazawa H."/>
            <person name="Matsutani M."/>
            <person name="Hasegawa A."/>
            <person name="Otsuyama K."/>
            <person name="Matsushita K."/>
            <person name="Fujita N."/>
            <person name="Shirai M."/>
        </authorList>
    </citation>
    <scope>NUCLEOTIDE SEQUENCE [LARGE SCALE GENOMIC DNA]</scope>
    <source>
        <strain evidence="3">NBRC 3288 / BCRC 11682 / LMG 1693</strain>
    </source>
</reference>
<dbReference type="InterPro" id="IPR019887">
    <property type="entry name" value="Tscrpt_reg_AsnC/Lrp_C"/>
</dbReference>
<name>G2I283_KOMMN</name>
<sequence>MSVYSYISFQRQDQAWLKEFETQISQRSEIMECYLMTGESDYMLRIVVHDIREFRDFMIGFLTALPNVSNLRSRFALSQIKYTTALSHCPDLAIRTLRRTKKCHAIILHKLCFYELYIL</sequence>
<accession>G2I283</accession>
<protein>
    <submittedName>
        <fullName evidence="2">Transcriptional regulator AsnC family</fullName>
    </submittedName>
</protein>
<dbReference type="Gene3D" id="3.30.70.920">
    <property type="match status" value="1"/>
</dbReference>
<dbReference type="AlphaFoldDB" id="G2I283"/>
<dbReference type="InterPro" id="IPR011008">
    <property type="entry name" value="Dimeric_a/b-barrel"/>
</dbReference>
<dbReference type="STRING" id="634177.GLX_00870"/>
<dbReference type="PANTHER" id="PTHR30154">
    <property type="entry name" value="LEUCINE-RESPONSIVE REGULATORY PROTEIN"/>
    <property type="match status" value="1"/>
</dbReference>
<proteinExistence type="predicted"/>
<dbReference type="GO" id="GO:0043565">
    <property type="term" value="F:sequence-specific DNA binding"/>
    <property type="evidence" value="ECO:0007669"/>
    <property type="project" value="TreeGrafter"/>
</dbReference>
<dbReference type="GO" id="GO:0005829">
    <property type="term" value="C:cytosol"/>
    <property type="evidence" value="ECO:0007669"/>
    <property type="project" value="TreeGrafter"/>
</dbReference>
<evidence type="ECO:0000259" key="1">
    <source>
        <dbReference type="Pfam" id="PF01037"/>
    </source>
</evidence>
<dbReference type="Proteomes" id="UP000009044">
    <property type="component" value="Chromosome"/>
</dbReference>
<dbReference type="HOGENOM" id="CLU_2058286_0_0_5"/>
<evidence type="ECO:0000313" key="2">
    <source>
        <dbReference type="EMBL" id="BAK82499.1"/>
    </source>
</evidence>
<dbReference type="RefSeq" id="WP_014104088.1">
    <property type="nucleotide sequence ID" value="NC_016027.1"/>
</dbReference>
<dbReference type="eggNOG" id="COG1522">
    <property type="taxonomic scope" value="Bacteria"/>
</dbReference>
<dbReference type="SUPFAM" id="SSF54909">
    <property type="entry name" value="Dimeric alpha+beta barrel"/>
    <property type="match status" value="1"/>
</dbReference>
<evidence type="ECO:0000313" key="3">
    <source>
        <dbReference type="Proteomes" id="UP000009044"/>
    </source>
</evidence>
<organism evidence="2 3">
    <name type="scientific">Komagataeibacter medellinensis (strain NBRC 3288 / BCRC 11682 / LMG 1693 / Kondo 51)</name>
    <name type="common">Gluconacetobacter medellinensis</name>
    <dbReference type="NCBI Taxonomy" id="634177"/>
    <lineage>
        <taxon>Bacteria</taxon>
        <taxon>Pseudomonadati</taxon>
        <taxon>Pseudomonadota</taxon>
        <taxon>Alphaproteobacteria</taxon>
        <taxon>Acetobacterales</taxon>
        <taxon>Acetobacteraceae</taxon>
        <taxon>Komagataeibacter</taxon>
    </lineage>
</organism>
<dbReference type="GO" id="GO:0043200">
    <property type="term" value="P:response to amino acid"/>
    <property type="evidence" value="ECO:0007669"/>
    <property type="project" value="TreeGrafter"/>
</dbReference>
<feature type="domain" description="Transcription regulator AsnC/Lrp ligand binding" evidence="1">
    <location>
        <begin position="13"/>
        <end position="79"/>
    </location>
</feature>
<dbReference type="KEGG" id="gxy:GLX_00870"/>
<gene>
    <name evidence="2" type="ordered locus">GLX_00870</name>
</gene>
<dbReference type="PATRIC" id="fig|634177.7.peg.87"/>